<protein>
    <recommendedName>
        <fullName evidence="2">DUF5652 domain-containing protein</fullName>
    </recommendedName>
</protein>
<name>A0A1F5HAQ2_9BACT</name>
<dbReference type="EMBL" id="MFCA01000029">
    <property type="protein sequence ID" value="OGE01156.1"/>
    <property type="molecule type" value="Genomic_DNA"/>
</dbReference>
<keyword evidence="1" id="KW-1133">Transmembrane helix</keyword>
<dbReference type="Pfam" id="PF18893">
    <property type="entry name" value="DUF5652"/>
    <property type="match status" value="1"/>
</dbReference>
<keyword evidence="1" id="KW-0812">Transmembrane</keyword>
<feature type="transmembrane region" description="Helical" evidence="1">
    <location>
        <begin position="50"/>
        <end position="70"/>
    </location>
</feature>
<evidence type="ECO:0000313" key="4">
    <source>
        <dbReference type="Proteomes" id="UP000176751"/>
    </source>
</evidence>
<keyword evidence="1" id="KW-0472">Membrane</keyword>
<reference evidence="3 4" key="1">
    <citation type="journal article" date="2016" name="Nat. Commun.">
        <title>Thousands of microbial genomes shed light on interconnected biogeochemical processes in an aquifer system.</title>
        <authorList>
            <person name="Anantharaman K."/>
            <person name="Brown C.T."/>
            <person name="Hug L.A."/>
            <person name="Sharon I."/>
            <person name="Castelle C.J."/>
            <person name="Probst A.J."/>
            <person name="Thomas B.C."/>
            <person name="Singh A."/>
            <person name="Wilkins M.J."/>
            <person name="Karaoz U."/>
            <person name="Brodie E.L."/>
            <person name="Williams K.H."/>
            <person name="Hubbard S.S."/>
            <person name="Banfield J.F."/>
        </authorList>
    </citation>
    <scope>NUCLEOTIDE SEQUENCE [LARGE SCALE GENOMIC DNA]</scope>
</reference>
<evidence type="ECO:0000256" key="1">
    <source>
        <dbReference type="SAM" id="Phobius"/>
    </source>
</evidence>
<evidence type="ECO:0000259" key="2">
    <source>
        <dbReference type="Pfam" id="PF18893"/>
    </source>
</evidence>
<dbReference type="InterPro" id="IPR043712">
    <property type="entry name" value="DUF5652"/>
</dbReference>
<gene>
    <name evidence="3" type="ORF">A2196_00395</name>
</gene>
<sequence length="91" mass="10713">MDFLINNFFGPEELGQYPILKVLIPVLLLWSLFWKGLALWNASKNDQKNWFIAILILNTLGILEIAYLFYFAKNRLKLKDIQLLLKQISRS</sequence>
<proteinExistence type="predicted"/>
<feature type="transmembrane region" description="Helical" evidence="1">
    <location>
        <begin position="20"/>
        <end position="38"/>
    </location>
</feature>
<accession>A0A1F5HAQ2</accession>
<evidence type="ECO:0000313" key="3">
    <source>
        <dbReference type="EMBL" id="OGE01156.1"/>
    </source>
</evidence>
<organism evidence="3 4">
    <name type="scientific">Candidatus Curtissbacteria bacterium RIFOXYA1_FULL_41_14</name>
    <dbReference type="NCBI Taxonomy" id="1797737"/>
    <lineage>
        <taxon>Bacteria</taxon>
        <taxon>Candidatus Curtissiibacteriota</taxon>
    </lineage>
</organism>
<dbReference type="STRING" id="1797737.A2196_00395"/>
<feature type="domain" description="DUF5652" evidence="2">
    <location>
        <begin position="20"/>
        <end position="76"/>
    </location>
</feature>
<dbReference type="AlphaFoldDB" id="A0A1F5HAQ2"/>
<comment type="caution">
    <text evidence="3">The sequence shown here is derived from an EMBL/GenBank/DDBJ whole genome shotgun (WGS) entry which is preliminary data.</text>
</comment>
<dbReference type="Proteomes" id="UP000176751">
    <property type="component" value="Unassembled WGS sequence"/>
</dbReference>